<accession>A0A1H2RAY5</accession>
<name>A0A1H2RAY5_9RHOB</name>
<evidence type="ECO:0000256" key="1">
    <source>
        <dbReference type="SAM" id="SignalP"/>
    </source>
</evidence>
<evidence type="ECO:0000313" key="2">
    <source>
        <dbReference type="EMBL" id="SDW16567.1"/>
    </source>
</evidence>
<proteinExistence type="predicted"/>
<reference evidence="2 3" key="1">
    <citation type="submission" date="2016-10" db="EMBL/GenBank/DDBJ databases">
        <authorList>
            <person name="de Groot N.N."/>
        </authorList>
    </citation>
    <scope>NUCLEOTIDE SEQUENCE [LARGE SCALE GENOMIC DNA]</scope>
    <source>
        <strain evidence="2 3">DSM 17890</strain>
    </source>
</reference>
<gene>
    <name evidence="2" type="ORF">SAMN05444336_101294</name>
</gene>
<evidence type="ECO:0008006" key="4">
    <source>
        <dbReference type="Google" id="ProtNLM"/>
    </source>
</evidence>
<feature type="signal peptide" evidence="1">
    <location>
        <begin position="1"/>
        <end position="23"/>
    </location>
</feature>
<sequence>MLLRISAALLGAGLLLCGAGAGAATRYDVSAYPFHAAELDSEYVIQDGVVVNPFSGDAATDNGYSPSDFGGTSFRQGAFVTGSTDEADGWSGSHSLSLSQIAYRGGGFQFGFDSNEPGHDIKVGLARIQIEIDGVMIWDFDPFVGAAAVQTAIWLNDLDNDGCASCGQTNNPRGSGVDMGLYLPISTVAAAAGDATITGASTLVFRWMQTSTGEAGSSGAGAEQWNLLSSGIGATFLEDEVVNPPMPSVPLPFSGPLLAFGLAALIGGSRRAARG</sequence>
<protein>
    <recommendedName>
        <fullName evidence="4">VPLPA-CTERM protein sorting domain-containing protein</fullName>
    </recommendedName>
</protein>
<evidence type="ECO:0000313" key="3">
    <source>
        <dbReference type="Proteomes" id="UP000199118"/>
    </source>
</evidence>
<dbReference type="EMBL" id="FNMZ01000001">
    <property type="protein sequence ID" value="SDW16567.1"/>
    <property type="molecule type" value="Genomic_DNA"/>
</dbReference>
<dbReference type="AlphaFoldDB" id="A0A1H2RAY5"/>
<dbReference type="Proteomes" id="UP000199118">
    <property type="component" value="Unassembled WGS sequence"/>
</dbReference>
<keyword evidence="1" id="KW-0732">Signal</keyword>
<keyword evidence="3" id="KW-1185">Reference proteome</keyword>
<organism evidence="2 3">
    <name type="scientific">Albimonas donghaensis</name>
    <dbReference type="NCBI Taxonomy" id="356660"/>
    <lineage>
        <taxon>Bacteria</taxon>
        <taxon>Pseudomonadati</taxon>
        <taxon>Pseudomonadota</taxon>
        <taxon>Alphaproteobacteria</taxon>
        <taxon>Rhodobacterales</taxon>
        <taxon>Paracoccaceae</taxon>
        <taxon>Albimonas</taxon>
    </lineage>
</organism>
<feature type="chain" id="PRO_5011707832" description="VPLPA-CTERM protein sorting domain-containing protein" evidence="1">
    <location>
        <begin position="24"/>
        <end position="275"/>
    </location>
</feature>